<dbReference type="Proteomes" id="UP000558475">
    <property type="component" value="Unassembled WGS sequence"/>
</dbReference>
<sequence length="182" mass="20857">MKNAVLIHKDGEEGGFHIDGQTGKVMTSADERPLWAENYAVALLGERTGWFEQRLGQHLPDGIRKPQIMDVRELGWIAFDEEGDEVEVEADTDYRMDVLAKLLDVDRMDFDQERNFKRSVAQAEVDHTYRTQPTDEATLAEVEGFRSKSLKIKQGPTTNYLLLACNIFVIKRERANRPLSFQ</sequence>
<name>A0A7X6FNP8_9HYPH</name>
<protein>
    <submittedName>
        <fullName evidence="1">Uncharacterized protein</fullName>
    </submittedName>
</protein>
<organism evidence="1 2">
    <name type="scientific">Brucella tritici</name>
    <dbReference type="NCBI Taxonomy" id="94626"/>
    <lineage>
        <taxon>Bacteria</taxon>
        <taxon>Pseudomonadati</taxon>
        <taxon>Pseudomonadota</taxon>
        <taxon>Alphaproteobacteria</taxon>
        <taxon>Hyphomicrobiales</taxon>
        <taxon>Brucellaceae</taxon>
        <taxon>Brucella/Ochrobactrum group</taxon>
        <taxon>Brucella</taxon>
    </lineage>
</organism>
<proteinExistence type="predicted"/>
<dbReference type="AlphaFoldDB" id="A0A7X6FNP8"/>
<evidence type="ECO:0000313" key="1">
    <source>
        <dbReference type="EMBL" id="NKW09161.1"/>
    </source>
</evidence>
<accession>A0A7X6FNP8</accession>
<reference evidence="1 2" key="1">
    <citation type="submission" date="2020-04" db="EMBL/GenBank/DDBJ databases">
        <title>Whole genome sequencing of clinical and environmental type strains of Ochrobactrum.</title>
        <authorList>
            <person name="Dharne M."/>
        </authorList>
    </citation>
    <scope>NUCLEOTIDE SEQUENCE [LARGE SCALE GENOMIC DNA]</scope>
    <source>
        <strain evidence="1 2">DSM 13340</strain>
    </source>
</reference>
<gene>
    <name evidence="1" type="ORF">HGG76_02630</name>
</gene>
<evidence type="ECO:0000313" key="2">
    <source>
        <dbReference type="Proteomes" id="UP000558475"/>
    </source>
</evidence>
<comment type="caution">
    <text evidence="1">The sequence shown here is derived from an EMBL/GenBank/DDBJ whole genome shotgun (WGS) entry which is preliminary data.</text>
</comment>
<dbReference type="EMBL" id="JAAXZB010000001">
    <property type="protein sequence ID" value="NKW09161.1"/>
    <property type="molecule type" value="Genomic_DNA"/>
</dbReference>